<dbReference type="Pfam" id="PF01471">
    <property type="entry name" value="PG_binding_1"/>
    <property type="match status" value="1"/>
</dbReference>
<dbReference type="Gene3D" id="1.25.40.10">
    <property type="entry name" value="Tetratricopeptide repeat domain"/>
    <property type="match status" value="1"/>
</dbReference>
<gene>
    <name evidence="3" type="ORF">E8L03_04205</name>
</gene>
<dbReference type="SUPFAM" id="SSF47090">
    <property type="entry name" value="PGBD-like"/>
    <property type="match status" value="1"/>
</dbReference>
<dbReference type="InterPro" id="IPR002477">
    <property type="entry name" value="Peptidoglycan-bd-like"/>
</dbReference>
<dbReference type="InterPro" id="IPR036365">
    <property type="entry name" value="PGBD-like_sf"/>
</dbReference>
<dbReference type="PANTHER" id="PTHR43628">
    <property type="entry name" value="ACTIVATOR OF C KINASE PROTEIN 1-RELATED"/>
    <property type="match status" value="1"/>
</dbReference>
<feature type="chain" id="PRO_5046837584" evidence="1">
    <location>
        <begin position="21"/>
        <end position="257"/>
    </location>
</feature>
<sequence>MIRRCLVVTVLVFAIAAACASCKNIQGTVYRDMANSAYYGDEDLQRALPMYEKAAGYGDPEAQYILGTLYLDGTGVPQNTQQAVSWLEASARQGYAPAERTLGIMYMGGATGVPVDTNKAVSYLTSAARKNDLAATLALGRLYAAFPQVQDFEASARWYATARRINPGIDQRLSDPEYIKTIVVVVHPKQELEGRALVAEVQKKLAQLGYDPGPADGIAGKRTVGAVKKFQKDSGLDRNGKIDMDILFALEKAEREK</sequence>
<evidence type="ECO:0000313" key="3">
    <source>
        <dbReference type="EMBL" id="QJT08173.1"/>
    </source>
</evidence>
<accession>A0ABX6NC54</accession>
<keyword evidence="4" id="KW-1185">Reference proteome</keyword>
<dbReference type="PANTHER" id="PTHR43628:SF1">
    <property type="entry name" value="CHITIN SYNTHASE REGULATORY FACTOR 2-RELATED"/>
    <property type="match status" value="1"/>
</dbReference>
<dbReference type="InterPro" id="IPR006597">
    <property type="entry name" value="Sel1-like"/>
</dbReference>
<feature type="signal peptide" evidence="1">
    <location>
        <begin position="1"/>
        <end position="20"/>
    </location>
</feature>
<reference evidence="3 4" key="1">
    <citation type="submission" date="2019-04" db="EMBL/GenBank/DDBJ databases">
        <title>Isolation and culture of sulfate reducing bacteria from the cold seep of the South China Sea.</title>
        <authorList>
            <person name="Sun C."/>
            <person name="Liu R."/>
        </authorList>
    </citation>
    <scope>NUCLEOTIDE SEQUENCE [LARGE SCALE GENOMIC DNA]</scope>
    <source>
        <strain evidence="3 4">CS1</strain>
    </source>
</reference>
<dbReference type="PROSITE" id="PS51257">
    <property type="entry name" value="PROKAR_LIPOPROTEIN"/>
    <property type="match status" value="1"/>
</dbReference>
<protein>
    <submittedName>
        <fullName evidence="3">SEL1-like repeat protein</fullName>
    </submittedName>
</protein>
<dbReference type="SUPFAM" id="SSF81901">
    <property type="entry name" value="HCP-like"/>
    <property type="match status" value="1"/>
</dbReference>
<evidence type="ECO:0000313" key="4">
    <source>
        <dbReference type="Proteomes" id="UP000503251"/>
    </source>
</evidence>
<feature type="domain" description="Peptidoglycan binding-like" evidence="2">
    <location>
        <begin position="196"/>
        <end position="247"/>
    </location>
</feature>
<dbReference type="EMBL" id="CP039543">
    <property type="protein sequence ID" value="QJT08173.1"/>
    <property type="molecule type" value="Genomic_DNA"/>
</dbReference>
<dbReference type="Pfam" id="PF08238">
    <property type="entry name" value="Sel1"/>
    <property type="match status" value="2"/>
</dbReference>
<dbReference type="InterPro" id="IPR052945">
    <property type="entry name" value="Mitotic_Regulator"/>
</dbReference>
<dbReference type="Proteomes" id="UP000503251">
    <property type="component" value="Chromosome"/>
</dbReference>
<name>A0ABX6NC54_9BACT</name>
<dbReference type="InterPro" id="IPR011990">
    <property type="entry name" value="TPR-like_helical_dom_sf"/>
</dbReference>
<evidence type="ECO:0000256" key="1">
    <source>
        <dbReference type="SAM" id="SignalP"/>
    </source>
</evidence>
<proteinExistence type="predicted"/>
<keyword evidence="1" id="KW-0732">Signal</keyword>
<dbReference type="SMART" id="SM00671">
    <property type="entry name" value="SEL1"/>
    <property type="match status" value="2"/>
</dbReference>
<dbReference type="Gene3D" id="1.10.101.10">
    <property type="entry name" value="PGBD-like superfamily/PGBD"/>
    <property type="match status" value="1"/>
</dbReference>
<evidence type="ECO:0000259" key="2">
    <source>
        <dbReference type="Pfam" id="PF01471"/>
    </source>
</evidence>
<organism evidence="3 4">
    <name type="scientific">Oceanidesulfovibrio marinus</name>
    <dbReference type="NCBI Taxonomy" id="370038"/>
    <lineage>
        <taxon>Bacteria</taxon>
        <taxon>Pseudomonadati</taxon>
        <taxon>Thermodesulfobacteriota</taxon>
        <taxon>Desulfovibrionia</taxon>
        <taxon>Desulfovibrionales</taxon>
        <taxon>Desulfovibrionaceae</taxon>
        <taxon>Oceanidesulfovibrio</taxon>
    </lineage>
</organism>
<dbReference type="InterPro" id="IPR036366">
    <property type="entry name" value="PGBDSf"/>
</dbReference>